<organism evidence="8 9">
    <name type="scientific">Solanum tuberosum</name>
    <name type="common">Potato</name>
    <dbReference type="NCBI Taxonomy" id="4113"/>
    <lineage>
        <taxon>Eukaryota</taxon>
        <taxon>Viridiplantae</taxon>
        <taxon>Streptophyta</taxon>
        <taxon>Embryophyta</taxon>
        <taxon>Tracheophyta</taxon>
        <taxon>Spermatophyta</taxon>
        <taxon>Magnoliopsida</taxon>
        <taxon>eudicotyledons</taxon>
        <taxon>Gunneridae</taxon>
        <taxon>Pentapetalae</taxon>
        <taxon>asterids</taxon>
        <taxon>lamiids</taxon>
        <taxon>Solanales</taxon>
        <taxon>Solanaceae</taxon>
        <taxon>Solanoideae</taxon>
        <taxon>Solaneae</taxon>
        <taxon>Solanum</taxon>
    </lineage>
</organism>
<keyword evidence="6 7" id="KW-0472">Membrane</keyword>
<sequence>MTLILTIIVTNTGDNDDPEWGVAGETSTKNAFKDSYVPPWNKQITMRAMVTGLILSVIFNFIVCELNLTTGVIPSLNVANGLLGFTEIKSWTALIQQKNIVKETFYHVGEYHYTDNGGVIAELASCGLMMSILDRTSGLMGVKAGYLTLTSPRSIFFSQLIGTAMGSVITPLVFWIFNSAYRLGNPEGSYPALYALMYHGIALLRVEGFGTLPKHCLNLSICFILAAIQINLVTQLLKKFETKYRIY</sequence>
<protein>
    <submittedName>
        <fullName evidence="8">Oligopeptide transporter OPT family</fullName>
    </submittedName>
</protein>
<dbReference type="STRING" id="4113.M1B0K3"/>
<keyword evidence="5 7" id="KW-1133">Transmembrane helix</keyword>
<keyword evidence="3" id="KW-0813">Transport</keyword>
<dbReference type="PANTHER" id="PTHR31645:SF87">
    <property type="entry name" value="OLIGOPEPTIDE TRANSPORTER OPT FAMILY"/>
    <property type="match status" value="1"/>
</dbReference>
<dbReference type="Pfam" id="PF03169">
    <property type="entry name" value="OPT"/>
    <property type="match status" value="2"/>
</dbReference>
<dbReference type="EnsemblPlants" id="PGSC0003DMT400034369">
    <property type="protein sequence ID" value="PGSC0003DMT400034369"/>
    <property type="gene ID" value="PGSC0003DMG400013214"/>
</dbReference>
<dbReference type="GO" id="GO:0016020">
    <property type="term" value="C:membrane"/>
    <property type="evidence" value="ECO:0007669"/>
    <property type="project" value="UniProtKB-SubCell"/>
</dbReference>
<keyword evidence="4 7" id="KW-0812">Transmembrane</keyword>
<evidence type="ECO:0000313" key="9">
    <source>
        <dbReference type="Proteomes" id="UP000011115"/>
    </source>
</evidence>
<comment type="subcellular location">
    <subcellularLocation>
        <location evidence="1">Membrane</location>
        <topology evidence="1">Multi-pass membrane protein</topology>
    </subcellularLocation>
</comment>
<dbReference type="eggNOG" id="ENOG502QQ2H">
    <property type="taxonomic scope" value="Eukaryota"/>
</dbReference>
<evidence type="ECO:0000256" key="6">
    <source>
        <dbReference type="ARBA" id="ARBA00023136"/>
    </source>
</evidence>
<reference evidence="9" key="1">
    <citation type="journal article" date="2011" name="Nature">
        <title>Genome sequence and analysis of the tuber crop potato.</title>
        <authorList>
            <consortium name="The Potato Genome Sequencing Consortium"/>
        </authorList>
    </citation>
    <scope>NUCLEOTIDE SEQUENCE [LARGE SCALE GENOMIC DNA]</scope>
    <source>
        <strain evidence="9">cv. DM1-3 516 R44</strain>
    </source>
</reference>
<dbReference type="PaxDb" id="4113-PGSC0003DMT400034369"/>
<dbReference type="Proteomes" id="UP000011115">
    <property type="component" value="Unassembled WGS sequence"/>
</dbReference>
<evidence type="ECO:0000256" key="3">
    <source>
        <dbReference type="ARBA" id="ARBA00022448"/>
    </source>
</evidence>
<dbReference type="InterPro" id="IPR004813">
    <property type="entry name" value="OPT"/>
</dbReference>
<dbReference type="GO" id="GO:0035673">
    <property type="term" value="F:oligopeptide transmembrane transporter activity"/>
    <property type="evidence" value="ECO:0007669"/>
    <property type="project" value="InterPro"/>
</dbReference>
<evidence type="ECO:0000256" key="7">
    <source>
        <dbReference type="SAM" id="Phobius"/>
    </source>
</evidence>
<proteinExistence type="inferred from homology"/>
<evidence type="ECO:0000256" key="4">
    <source>
        <dbReference type="ARBA" id="ARBA00022692"/>
    </source>
</evidence>
<evidence type="ECO:0000313" key="8">
    <source>
        <dbReference type="EnsemblPlants" id="PGSC0003DMT400034369"/>
    </source>
</evidence>
<evidence type="ECO:0000256" key="1">
    <source>
        <dbReference type="ARBA" id="ARBA00004141"/>
    </source>
</evidence>
<comment type="similarity">
    <text evidence="2">Belongs to the YSL (TC 2.A.67.2) family.</text>
</comment>
<feature type="transmembrane region" description="Helical" evidence="7">
    <location>
        <begin position="48"/>
        <end position="68"/>
    </location>
</feature>
<feature type="transmembrane region" description="Helical" evidence="7">
    <location>
        <begin position="218"/>
        <end position="237"/>
    </location>
</feature>
<dbReference type="InParanoid" id="M1B0K3"/>
<accession>M1B0K3</accession>
<reference evidence="8" key="2">
    <citation type="submission" date="2015-06" db="UniProtKB">
        <authorList>
            <consortium name="EnsemblPlants"/>
        </authorList>
    </citation>
    <scope>IDENTIFICATION</scope>
    <source>
        <strain evidence="8">DM1-3 516 R44</strain>
    </source>
</reference>
<name>M1B0K3_SOLTU</name>
<dbReference type="PANTHER" id="PTHR31645">
    <property type="entry name" value="OLIGOPEPTIDE TRANSPORTER YGL114W-RELATED"/>
    <property type="match status" value="1"/>
</dbReference>
<dbReference type="InterPro" id="IPR045035">
    <property type="entry name" value="YSL-like"/>
</dbReference>
<dbReference type="Gramene" id="PGSC0003DMT400034369">
    <property type="protein sequence ID" value="PGSC0003DMT400034369"/>
    <property type="gene ID" value="PGSC0003DMG400013214"/>
</dbReference>
<feature type="transmembrane region" description="Helical" evidence="7">
    <location>
        <begin position="155"/>
        <end position="177"/>
    </location>
</feature>
<dbReference type="AlphaFoldDB" id="M1B0K3"/>
<evidence type="ECO:0000256" key="2">
    <source>
        <dbReference type="ARBA" id="ARBA00010276"/>
    </source>
</evidence>
<dbReference type="HOGENOM" id="CLU_1126132_0_0_1"/>
<evidence type="ECO:0000256" key="5">
    <source>
        <dbReference type="ARBA" id="ARBA00022989"/>
    </source>
</evidence>
<keyword evidence="9" id="KW-1185">Reference proteome</keyword>